<dbReference type="Pfam" id="PF06687">
    <property type="entry name" value="SUR7"/>
    <property type="match status" value="1"/>
</dbReference>
<name>A0A0A1SS05_9HYPO</name>
<dbReference type="PANTHER" id="PTHR28019:SF3">
    <property type="entry name" value="INTEGRAL MEMBRANE PROTEIN (AFU_ORTHOLOGUE AFUA_6G07470)"/>
    <property type="match status" value="1"/>
</dbReference>
<dbReference type="InterPro" id="IPR052413">
    <property type="entry name" value="SUR7_domain"/>
</dbReference>
<dbReference type="GO" id="GO:0051285">
    <property type="term" value="C:cell cortex of cell tip"/>
    <property type="evidence" value="ECO:0007669"/>
    <property type="project" value="TreeGrafter"/>
</dbReference>
<dbReference type="HOGENOM" id="CLU_034574_2_0_1"/>
<feature type="transmembrane region" description="Helical" evidence="1">
    <location>
        <begin position="176"/>
        <end position="202"/>
    </location>
</feature>
<evidence type="ECO:0000313" key="2">
    <source>
        <dbReference type="EMBL" id="CEJ83188.1"/>
    </source>
</evidence>
<dbReference type="OrthoDB" id="4480814at2759"/>
<dbReference type="AlphaFoldDB" id="A0A0A1SS05"/>
<evidence type="ECO:0000256" key="1">
    <source>
        <dbReference type="SAM" id="Phobius"/>
    </source>
</evidence>
<feature type="transmembrane region" description="Helical" evidence="1">
    <location>
        <begin position="223"/>
        <end position="243"/>
    </location>
</feature>
<sequence>MNGSQLFKAALPLLLIVCSTILVLFTTLSGVSHNELWLVRVDLTKLSFEPSTTSTSNPIPGSITPGGPKANLTANDLNLSNTYEINVWGYCYVGNDGQRQCTKAQYDWASSWLNVDNAGQLDSTSGGKIMLSQKFKDSLSLFCNITKGAQVALIFGLLVLGITFLVGVFARSVSTWQSIVAAIMVVFVCAAAGLVSAMSAIIMDVIENDLKNYGVVGSNGTTFLAIAWIGVVLALIAAIFWWATTCCCSSRGRSSEKQFD</sequence>
<dbReference type="PANTHER" id="PTHR28019">
    <property type="entry name" value="CELL MEMBRANE PROTEIN YLR413W-RELATED"/>
    <property type="match status" value="1"/>
</dbReference>
<organism evidence="2 3">
    <name type="scientific">[Torrubiella] hemipterigena</name>
    <dbReference type="NCBI Taxonomy" id="1531966"/>
    <lineage>
        <taxon>Eukaryota</taxon>
        <taxon>Fungi</taxon>
        <taxon>Dikarya</taxon>
        <taxon>Ascomycota</taxon>
        <taxon>Pezizomycotina</taxon>
        <taxon>Sordariomycetes</taxon>
        <taxon>Hypocreomycetidae</taxon>
        <taxon>Hypocreales</taxon>
        <taxon>Clavicipitaceae</taxon>
        <taxon>Clavicipitaceae incertae sedis</taxon>
        <taxon>'Torrubiella' clade</taxon>
    </lineage>
</organism>
<reference evidence="2 3" key="1">
    <citation type="journal article" date="2015" name="Genome Announc.">
        <title>Draft Genome Sequence and Gene Annotation of the Entomopathogenic Fungus Verticillium hemipterigenum.</title>
        <authorList>
            <person name="Horn F."/>
            <person name="Habel A."/>
            <person name="Scharf D.H."/>
            <person name="Dworschak J."/>
            <person name="Brakhage A.A."/>
            <person name="Guthke R."/>
            <person name="Hertweck C."/>
            <person name="Linde J."/>
        </authorList>
    </citation>
    <scope>NUCLEOTIDE SEQUENCE [LARGE SCALE GENOMIC DNA]</scope>
</reference>
<feature type="transmembrane region" description="Helical" evidence="1">
    <location>
        <begin position="6"/>
        <end position="28"/>
    </location>
</feature>
<keyword evidence="1" id="KW-0472">Membrane</keyword>
<proteinExistence type="predicted"/>
<dbReference type="GO" id="GO:0031505">
    <property type="term" value="P:fungal-type cell wall organization"/>
    <property type="evidence" value="ECO:0007669"/>
    <property type="project" value="TreeGrafter"/>
</dbReference>
<keyword evidence="1" id="KW-0812">Transmembrane</keyword>
<feature type="transmembrane region" description="Helical" evidence="1">
    <location>
        <begin position="151"/>
        <end position="170"/>
    </location>
</feature>
<dbReference type="InterPro" id="IPR009571">
    <property type="entry name" value="SUR7/Rim9-like_fungi"/>
</dbReference>
<dbReference type="GO" id="GO:0005886">
    <property type="term" value="C:plasma membrane"/>
    <property type="evidence" value="ECO:0007669"/>
    <property type="project" value="InterPro"/>
</dbReference>
<keyword evidence="1" id="KW-1133">Transmembrane helix</keyword>
<protein>
    <recommendedName>
        <fullName evidence="4">SUR7 protein</fullName>
    </recommendedName>
</protein>
<dbReference type="EMBL" id="CDHN01000001">
    <property type="protein sequence ID" value="CEJ83188.1"/>
    <property type="molecule type" value="Genomic_DNA"/>
</dbReference>
<gene>
    <name evidence="2" type="ORF">VHEMI03209</name>
</gene>
<keyword evidence="3" id="KW-1185">Reference proteome</keyword>
<evidence type="ECO:0000313" key="3">
    <source>
        <dbReference type="Proteomes" id="UP000039046"/>
    </source>
</evidence>
<accession>A0A0A1SS05</accession>
<evidence type="ECO:0008006" key="4">
    <source>
        <dbReference type="Google" id="ProtNLM"/>
    </source>
</evidence>
<dbReference type="Proteomes" id="UP000039046">
    <property type="component" value="Unassembled WGS sequence"/>
</dbReference>